<dbReference type="PANTHER" id="PTHR48101:SF1">
    <property type="entry name" value="METHYLMALONYL-COA MUTASE, LARGE SUBUNIT"/>
    <property type="match status" value="1"/>
</dbReference>
<feature type="compositionally biased region" description="Basic and acidic residues" evidence="3">
    <location>
        <begin position="28"/>
        <end position="45"/>
    </location>
</feature>
<feature type="compositionally biased region" description="Low complexity" evidence="3">
    <location>
        <begin position="7"/>
        <end position="16"/>
    </location>
</feature>
<dbReference type="InterPro" id="IPR016176">
    <property type="entry name" value="Cbl-dep_enz_cat"/>
</dbReference>
<dbReference type="PATRIC" id="fig|42256.3.peg.1274"/>
<dbReference type="SUPFAM" id="SSF51703">
    <property type="entry name" value="Cobalamin (vitamin B12)-dependent enzymes"/>
    <property type="match status" value="1"/>
</dbReference>
<sequence>MRETRSAVRVRATARTRAGEGRGWTMDTQKRNAEKNKERGDERLTESGIPVKPVYRPRDLSERGFDYERRLGDPGEFPYTRGVYGTMYRGRPWTMRQYAGFGTAKETNARFKYLTDAGQTGLSTAFDLPTQMGRDSDHPLAVGEVGKVGVAIDSLLDMRDLFDGIPLAEVSTSMTINATASTLLLLYSLVAEEQGARPEEITGTTQNDILKEYLARGTYIYPPAPSMRLTTDMFAYCARELPRWNTISISGYHIREAGSTAVQELAFTLSNAIAYVEAAVEAGLEVDEFAPRLSFFFNAHNDLFQEVAKYRAARRMWAKIMKDRFGATSEKSLKLRFHTQTAGSSLTAQQAENNIVRTTVQALSAVLGGTQSLHTNAFDEALALPTERSARIALRTQQILASEGGVTDTADPLAGSYYVESLTEEVEEAAWEYIRRIDDLGGSVAAIEDRYMQGEIEEAAYRYQREVESGERVIVGVNRHESEGDPEMELHSVDESIQEKQTERLREVRESRDSAAVERNLAALKGAAENGDNLLYPMKEALAELATLGEVSDTLRSVFGEYRP</sequence>
<evidence type="ECO:0000259" key="4">
    <source>
        <dbReference type="Pfam" id="PF01642"/>
    </source>
</evidence>
<proteinExistence type="predicted"/>
<organism evidence="5 6">
    <name type="scientific">Rubrobacter radiotolerans</name>
    <name type="common">Arthrobacter radiotolerans</name>
    <dbReference type="NCBI Taxonomy" id="42256"/>
    <lineage>
        <taxon>Bacteria</taxon>
        <taxon>Bacillati</taxon>
        <taxon>Actinomycetota</taxon>
        <taxon>Rubrobacteria</taxon>
        <taxon>Rubrobacterales</taxon>
        <taxon>Rubrobacteraceae</taxon>
        <taxon>Rubrobacter</taxon>
    </lineage>
</organism>
<reference evidence="5 6" key="1">
    <citation type="submission" date="2014-03" db="EMBL/GenBank/DDBJ databases">
        <title>Complete genome sequence of the Radio-Resistant Rubrobacter radiotolerans RSPS-4.</title>
        <authorList>
            <person name="Egas C.C."/>
            <person name="Barroso C.C."/>
            <person name="Froufe H.J.C."/>
            <person name="Pacheco J.J."/>
            <person name="Albuquerque L.L."/>
            <person name="da Costa M.M.S."/>
        </authorList>
    </citation>
    <scope>NUCLEOTIDE SEQUENCE [LARGE SCALE GENOMIC DNA]</scope>
    <source>
        <strain evidence="5 6">RSPS-4</strain>
    </source>
</reference>
<gene>
    <name evidence="5" type="ORF">RradSPS_1258</name>
</gene>
<feature type="domain" description="Methylmalonyl-CoA mutase alpha/beta chain catalytic" evidence="4">
    <location>
        <begin position="45"/>
        <end position="561"/>
    </location>
</feature>
<name>A0A023X2W4_RUBRA</name>
<dbReference type="Gene3D" id="3.20.20.240">
    <property type="entry name" value="Methylmalonyl-CoA mutase"/>
    <property type="match status" value="1"/>
</dbReference>
<dbReference type="Proteomes" id="UP000025229">
    <property type="component" value="Chromosome"/>
</dbReference>
<feature type="region of interest" description="Disordered" evidence="3">
    <location>
        <begin position="1"/>
        <end position="47"/>
    </location>
</feature>
<evidence type="ECO:0000313" key="6">
    <source>
        <dbReference type="Proteomes" id="UP000025229"/>
    </source>
</evidence>
<dbReference type="AlphaFoldDB" id="A0A023X2W4"/>
<dbReference type="KEGG" id="rrd:RradSPS_1258"/>
<dbReference type="EMBL" id="CP007514">
    <property type="protein sequence ID" value="AHY46541.1"/>
    <property type="molecule type" value="Genomic_DNA"/>
</dbReference>
<accession>A0A023X2W4</accession>
<evidence type="ECO:0000256" key="3">
    <source>
        <dbReference type="SAM" id="MobiDB-lite"/>
    </source>
</evidence>
<keyword evidence="2" id="KW-0413">Isomerase</keyword>
<dbReference type="Pfam" id="PF01642">
    <property type="entry name" value="MM_CoA_mutase"/>
    <property type="match status" value="1"/>
</dbReference>
<comment type="subunit">
    <text evidence="1">Heterodimer of an alpha and a beta chain.</text>
</comment>
<dbReference type="GO" id="GO:0031419">
    <property type="term" value="F:cobalamin binding"/>
    <property type="evidence" value="ECO:0007669"/>
    <property type="project" value="UniProtKB-KW"/>
</dbReference>
<dbReference type="InterPro" id="IPR006098">
    <property type="entry name" value="MMCoA_mutase_a_cat"/>
</dbReference>
<dbReference type="NCBIfam" id="TIGR00641">
    <property type="entry name" value="acid_CoA_mut_N"/>
    <property type="match status" value="1"/>
</dbReference>
<dbReference type="STRING" id="42256.RradSPS_1258"/>
<dbReference type="GO" id="GO:0004494">
    <property type="term" value="F:methylmalonyl-CoA mutase activity"/>
    <property type="evidence" value="ECO:0007669"/>
    <property type="project" value="UniProtKB-EC"/>
</dbReference>
<dbReference type="HOGENOM" id="CLU_009523_5_1_11"/>
<evidence type="ECO:0000256" key="1">
    <source>
        <dbReference type="ARBA" id="ARBA00011870"/>
    </source>
</evidence>
<dbReference type="PANTHER" id="PTHR48101">
    <property type="entry name" value="METHYLMALONYL-COA MUTASE, MITOCHONDRIAL-RELATED"/>
    <property type="match status" value="1"/>
</dbReference>
<dbReference type="eggNOG" id="COG1884">
    <property type="taxonomic scope" value="Bacteria"/>
</dbReference>
<evidence type="ECO:0000313" key="5">
    <source>
        <dbReference type="EMBL" id="AHY46541.1"/>
    </source>
</evidence>
<dbReference type="InterPro" id="IPR006099">
    <property type="entry name" value="MeMalonylCoA_mutase_a/b_cat"/>
</dbReference>
<evidence type="ECO:0000256" key="2">
    <source>
        <dbReference type="ARBA" id="ARBA00023235"/>
    </source>
</evidence>
<protein>
    <submittedName>
        <fullName evidence="5">Methylmalonyl-CoA mutase N-terminal domain</fullName>
    </submittedName>
</protein>
<keyword evidence="6" id="KW-1185">Reference proteome</keyword>